<dbReference type="GeneID" id="36291222"/>
<organism evidence="1">
    <name type="scientific">Pseudogymnoascus destructans</name>
    <dbReference type="NCBI Taxonomy" id="655981"/>
    <lineage>
        <taxon>Eukaryota</taxon>
        <taxon>Fungi</taxon>
        <taxon>Dikarya</taxon>
        <taxon>Ascomycota</taxon>
        <taxon>Pezizomycotina</taxon>
        <taxon>Leotiomycetes</taxon>
        <taxon>Thelebolales</taxon>
        <taxon>Thelebolaceae</taxon>
        <taxon>Pseudogymnoascus</taxon>
    </lineage>
</organism>
<dbReference type="Proteomes" id="UP000077154">
    <property type="component" value="Unassembled WGS sequence"/>
</dbReference>
<protein>
    <submittedName>
        <fullName evidence="1">Uncharacterized protein</fullName>
    </submittedName>
</protein>
<dbReference type="RefSeq" id="XP_024320533.1">
    <property type="nucleotide sequence ID" value="XM_024471737.1"/>
</dbReference>
<gene>
    <name evidence="1" type="ORF">VC83_08179</name>
</gene>
<name>A0A177A169_9PEZI</name>
<sequence length="99" mass="10934">MRPNIEPRRRVVGYTRSRIDSAYVGRYGETLDVAIGYDSVAVLVDGIGVSDELEPTGVEAAVELPLVLEVERESVDLPCRRVDRRGVTSAIARVTTYIK</sequence>
<dbReference type="AlphaFoldDB" id="A0A177A169"/>
<accession>A0A177A169</accession>
<evidence type="ECO:0000313" key="1">
    <source>
        <dbReference type="EMBL" id="OAF55232.1"/>
    </source>
</evidence>
<reference evidence="1" key="1">
    <citation type="submission" date="2016-03" db="EMBL/GenBank/DDBJ databases">
        <title>Updated assembly of Pseudogymnoascus destructans, the fungus causing white-nose syndrome of bats.</title>
        <authorList>
            <person name="Palmer J.M."/>
            <person name="Drees K.P."/>
            <person name="Foster J.T."/>
            <person name="Lindner D.L."/>
        </authorList>
    </citation>
    <scope>NUCLEOTIDE SEQUENCE [LARGE SCALE GENOMIC DNA]</scope>
    <source>
        <strain evidence="1">20631-21</strain>
    </source>
</reference>
<proteinExistence type="predicted"/>
<dbReference type="EMBL" id="KV441410">
    <property type="protein sequence ID" value="OAF55232.1"/>
    <property type="molecule type" value="Genomic_DNA"/>
</dbReference>